<gene>
    <name evidence="2" type="ORF">CONPUDRAFT_167159</name>
</gene>
<evidence type="ECO:0000313" key="2">
    <source>
        <dbReference type="EMBL" id="EIW79405.1"/>
    </source>
</evidence>
<dbReference type="KEGG" id="cput:CONPUDRAFT_167159"/>
<dbReference type="RefSeq" id="XP_007771047.1">
    <property type="nucleotide sequence ID" value="XM_007772857.1"/>
</dbReference>
<name>A0A5M3ML62_CONPW</name>
<dbReference type="GeneID" id="19205713"/>
<reference evidence="3" key="1">
    <citation type="journal article" date="2012" name="Science">
        <title>The Paleozoic origin of enzymatic lignin decomposition reconstructed from 31 fungal genomes.</title>
        <authorList>
            <person name="Floudas D."/>
            <person name="Binder M."/>
            <person name="Riley R."/>
            <person name="Barry K."/>
            <person name="Blanchette R.A."/>
            <person name="Henrissat B."/>
            <person name="Martinez A.T."/>
            <person name="Otillar R."/>
            <person name="Spatafora J.W."/>
            <person name="Yadav J.S."/>
            <person name="Aerts A."/>
            <person name="Benoit I."/>
            <person name="Boyd A."/>
            <person name="Carlson A."/>
            <person name="Copeland A."/>
            <person name="Coutinho P.M."/>
            <person name="de Vries R.P."/>
            <person name="Ferreira P."/>
            <person name="Findley K."/>
            <person name="Foster B."/>
            <person name="Gaskell J."/>
            <person name="Glotzer D."/>
            <person name="Gorecki P."/>
            <person name="Heitman J."/>
            <person name="Hesse C."/>
            <person name="Hori C."/>
            <person name="Igarashi K."/>
            <person name="Jurgens J.A."/>
            <person name="Kallen N."/>
            <person name="Kersten P."/>
            <person name="Kohler A."/>
            <person name="Kuees U."/>
            <person name="Kumar T.K.A."/>
            <person name="Kuo A."/>
            <person name="LaButti K."/>
            <person name="Larrondo L.F."/>
            <person name="Lindquist E."/>
            <person name="Ling A."/>
            <person name="Lombard V."/>
            <person name="Lucas S."/>
            <person name="Lundell T."/>
            <person name="Martin R."/>
            <person name="McLaughlin D.J."/>
            <person name="Morgenstern I."/>
            <person name="Morin E."/>
            <person name="Murat C."/>
            <person name="Nagy L.G."/>
            <person name="Nolan M."/>
            <person name="Ohm R.A."/>
            <person name="Patyshakuliyeva A."/>
            <person name="Rokas A."/>
            <person name="Ruiz-Duenas F.J."/>
            <person name="Sabat G."/>
            <person name="Salamov A."/>
            <person name="Samejima M."/>
            <person name="Schmutz J."/>
            <person name="Slot J.C."/>
            <person name="St John F."/>
            <person name="Stenlid J."/>
            <person name="Sun H."/>
            <person name="Sun S."/>
            <person name="Syed K."/>
            <person name="Tsang A."/>
            <person name="Wiebenga A."/>
            <person name="Young D."/>
            <person name="Pisabarro A."/>
            <person name="Eastwood D.C."/>
            <person name="Martin F."/>
            <person name="Cullen D."/>
            <person name="Grigoriev I.V."/>
            <person name="Hibbett D.S."/>
        </authorList>
    </citation>
    <scope>NUCLEOTIDE SEQUENCE [LARGE SCALE GENOMIC DNA]</scope>
    <source>
        <strain evidence="3">RWD-64-598 SS2</strain>
    </source>
</reference>
<proteinExistence type="predicted"/>
<dbReference type="Proteomes" id="UP000053558">
    <property type="component" value="Unassembled WGS sequence"/>
</dbReference>
<feature type="region of interest" description="Disordered" evidence="1">
    <location>
        <begin position="572"/>
        <end position="614"/>
    </location>
</feature>
<evidence type="ECO:0000256" key="1">
    <source>
        <dbReference type="SAM" id="MobiDB-lite"/>
    </source>
</evidence>
<keyword evidence="3" id="KW-1185">Reference proteome</keyword>
<accession>A0A5M3ML62</accession>
<comment type="caution">
    <text evidence="2">The sequence shown here is derived from an EMBL/GenBank/DDBJ whole genome shotgun (WGS) entry which is preliminary data.</text>
</comment>
<dbReference type="OrthoDB" id="3181669at2759"/>
<organism evidence="2 3">
    <name type="scientific">Coniophora puteana (strain RWD-64-598)</name>
    <name type="common">Brown rot fungus</name>
    <dbReference type="NCBI Taxonomy" id="741705"/>
    <lineage>
        <taxon>Eukaryota</taxon>
        <taxon>Fungi</taxon>
        <taxon>Dikarya</taxon>
        <taxon>Basidiomycota</taxon>
        <taxon>Agaricomycotina</taxon>
        <taxon>Agaricomycetes</taxon>
        <taxon>Agaricomycetidae</taxon>
        <taxon>Boletales</taxon>
        <taxon>Coniophorineae</taxon>
        <taxon>Coniophoraceae</taxon>
        <taxon>Coniophora</taxon>
    </lineage>
</organism>
<protein>
    <submittedName>
        <fullName evidence="2">Uncharacterized protein</fullName>
    </submittedName>
</protein>
<dbReference type="AlphaFoldDB" id="A0A5M3ML62"/>
<sequence>MAGIPTPSSPVNAWSSTSAVEDARSELDEEMDALRRKECQLKTRRNALSRICVVPPEILSLVFLYYVDSASDHHIPFHTHKFWIRAISHICRHWREVALSSPALWTRFADYHCLPFTEEMLKRSGSSPLDVTLMIDTDGHTATSGHALAAPRRVLEDIHRIRELDLSISISTAKCTFERLAAPTLLLTSLIVTNIKGRYPPYTPVQIPKSAIPNNFLGFTPVLRKLKFYRCDIPWDLPLLKGLTELGIAHVSTDARPTYQQLLYVLRQMPALKRLSLVEVLPTSGTSAEESTVRLPELEQLFVGCSPTQCAQLLRCLLFPGSTRVKLVCKGTGRAEDYTSMVSMLRERCFPPLDLNATKPRECLAIWKAYTNGHNMKIGLRRFNGKLTDPDTLKGWRLLIDLRSFQSEVSVTAFLVSLFAEASIPSICAVQVFDLPQLPVDLWHNLLSCASKTRTLAVGCTYPHAIRNLVSVLGPTVSQSPSPGTSERQDVKLPHLDKLILWGVEFEDDYQEPTGQHPSVDLSELYDFLIARVNADAGLGKLDIRECFGFYEGDDLFLQEVVPHVIWDGQEQDPYEQDSSESGVTVGLSDDNYGHDSYRRYSRSYGGYYDEDED</sequence>
<dbReference type="EMBL" id="JH711581">
    <property type="protein sequence ID" value="EIW79405.1"/>
    <property type="molecule type" value="Genomic_DNA"/>
</dbReference>
<dbReference type="OMA" id="AECHISA"/>
<evidence type="ECO:0000313" key="3">
    <source>
        <dbReference type="Proteomes" id="UP000053558"/>
    </source>
</evidence>